<proteinExistence type="predicted"/>
<protein>
    <submittedName>
        <fullName evidence="1">Uncharacterized protein</fullName>
    </submittedName>
</protein>
<comment type="caution">
    <text evidence="1">The sequence shown here is derived from an EMBL/GenBank/DDBJ whole genome shotgun (WGS) entry which is preliminary data.</text>
</comment>
<evidence type="ECO:0000313" key="2">
    <source>
        <dbReference type="Proteomes" id="UP001054837"/>
    </source>
</evidence>
<gene>
    <name evidence="1" type="ORF">CDAR_617821</name>
</gene>
<dbReference type="Proteomes" id="UP001054837">
    <property type="component" value="Unassembled WGS sequence"/>
</dbReference>
<dbReference type="AlphaFoldDB" id="A0AAV4WGN9"/>
<evidence type="ECO:0000313" key="1">
    <source>
        <dbReference type="EMBL" id="GIY81200.1"/>
    </source>
</evidence>
<keyword evidence="2" id="KW-1185">Reference proteome</keyword>
<name>A0AAV4WGN9_9ARAC</name>
<sequence length="152" mass="17397">MSEGSFFLSSDFLRHSSLLMYATDLASGPRQKCFLIFLRIFLPEIITPLNSHDDDSNLNSQSQPVAFDVSQTFNFDKDIATIKEFTPEEKIKYLIDFYNETSNNIRSRTTSQSSMQVAFQMKNVALIAEKWKSQIIQKHSTASEKDFKNCCG</sequence>
<reference evidence="1 2" key="1">
    <citation type="submission" date="2021-06" db="EMBL/GenBank/DDBJ databases">
        <title>Caerostris darwini draft genome.</title>
        <authorList>
            <person name="Kono N."/>
            <person name="Arakawa K."/>
        </authorList>
    </citation>
    <scope>NUCLEOTIDE SEQUENCE [LARGE SCALE GENOMIC DNA]</scope>
</reference>
<organism evidence="1 2">
    <name type="scientific">Caerostris darwini</name>
    <dbReference type="NCBI Taxonomy" id="1538125"/>
    <lineage>
        <taxon>Eukaryota</taxon>
        <taxon>Metazoa</taxon>
        <taxon>Ecdysozoa</taxon>
        <taxon>Arthropoda</taxon>
        <taxon>Chelicerata</taxon>
        <taxon>Arachnida</taxon>
        <taxon>Araneae</taxon>
        <taxon>Araneomorphae</taxon>
        <taxon>Entelegynae</taxon>
        <taxon>Araneoidea</taxon>
        <taxon>Araneidae</taxon>
        <taxon>Caerostris</taxon>
    </lineage>
</organism>
<dbReference type="EMBL" id="BPLQ01014589">
    <property type="protein sequence ID" value="GIY81200.1"/>
    <property type="molecule type" value="Genomic_DNA"/>
</dbReference>
<accession>A0AAV4WGN9</accession>